<dbReference type="PANTHER" id="PTHR43266">
    <property type="entry name" value="MACROLIDE-EFFLUX PROTEIN"/>
    <property type="match status" value="1"/>
</dbReference>
<feature type="transmembrane region" description="Helical" evidence="7">
    <location>
        <begin position="260"/>
        <end position="277"/>
    </location>
</feature>
<keyword evidence="2" id="KW-0813">Transport</keyword>
<evidence type="ECO:0000256" key="2">
    <source>
        <dbReference type="ARBA" id="ARBA00022448"/>
    </source>
</evidence>
<name>A0A1M4Z3Q6_9FIRM</name>
<keyword evidence="5 7" id="KW-1133">Transmembrane helix</keyword>
<feature type="transmembrane region" description="Helical" evidence="7">
    <location>
        <begin position="75"/>
        <end position="97"/>
    </location>
</feature>
<feature type="domain" description="Major facilitator superfamily (MFS) profile" evidence="8">
    <location>
        <begin position="169"/>
        <end position="421"/>
    </location>
</feature>
<evidence type="ECO:0000313" key="10">
    <source>
        <dbReference type="Proteomes" id="UP000184114"/>
    </source>
</evidence>
<evidence type="ECO:0000256" key="4">
    <source>
        <dbReference type="ARBA" id="ARBA00022692"/>
    </source>
</evidence>
<feature type="transmembrane region" description="Helical" evidence="7">
    <location>
        <begin position="12"/>
        <end position="36"/>
    </location>
</feature>
<dbReference type="Gene3D" id="1.20.1250.20">
    <property type="entry name" value="MFS general substrate transporter like domains"/>
    <property type="match status" value="1"/>
</dbReference>
<dbReference type="Pfam" id="PF07690">
    <property type="entry name" value="MFS_1"/>
    <property type="match status" value="1"/>
</dbReference>
<keyword evidence="4 7" id="KW-0812">Transmembrane</keyword>
<dbReference type="InterPro" id="IPR022324">
    <property type="entry name" value="Bacilysin_exporter_BacE_put"/>
</dbReference>
<evidence type="ECO:0000256" key="5">
    <source>
        <dbReference type="ARBA" id="ARBA00022989"/>
    </source>
</evidence>
<protein>
    <submittedName>
        <fullName evidence="9">Na+/melibiose symporter</fullName>
    </submittedName>
</protein>
<keyword evidence="3" id="KW-1003">Cell membrane</keyword>
<dbReference type="SUPFAM" id="SSF103473">
    <property type="entry name" value="MFS general substrate transporter"/>
    <property type="match status" value="1"/>
</dbReference>
<dbReference type="AlphaFoldDB" id="A0A1M4Z3Q6"/>
<dbReference type="PRINTS" id="PR01988">
    <property type="entry name" value="EXPORTERBACE"/>
</dbReference>
<dbReference type="GO" id="GO:0005886">
    <property type="term" value="C:plasma membrane"/>
    <property type="evidence" value="ECO:0007669"/>
    <property type="project" value="UniProtKB-SubCell"/>
</dbReference>
<dbReference type="CDD" id="cd06173">
    <property type="entry name" value="MFS_MefA_like"/>
    <property type="match status" value="1"/>
</dbReference>
<dbReference type="InterPro" id="IPR036259">
    <property type="entry name" value="MFS_trans_sf"/>
</dbReference>
<feature type="transmembrane region" description="Helical" evidence="7">
    <location>
        <begin position="322"/>
        <end position="346"/>
    </location>
</feature>
<feature type="transmembrane region" description="Helical" evidence="7">
    <location>
        <begin position="42"/>
        <end position="63"/>
    </location>
</feature>
<comment type="subcellular location">
    <subcellularLocation>
        <location evidence="1">Cell membrane</location>
        <topology evidence="1">Multi-pass membrane protein</topology>
    </subcellularLocation>
</comment>
<keyword evidence="6 7" id="KW-0472">Membrane</keyword>
<dbReference type="EMBL" id="FQTY01000021">
    <property type="protein sequence ID" value="SHF12694.1"/>
    <property type="molecule type" value="Genomic_DNA"/>
</dbReference>
<dbReference type="RefSeq" id="WP_072977605.1">
    <property type="nucleotide sequence ID" value="NZ_FQTY01000021.1"/>
</dbReference>
<dbReference type="Proteomes" id="UP000184114">
    <property type="component" value="Unassembled WGS sequence"/>
</dbReference>
<dbReference type="STRING" id="1123404.SAMN02745784_02900"/>
<dbReference type="InterPro" id="IPR011701">
    <property type="entry name" value="MFS"/>
</dbReference>
<evidence type="ECO:0000256" key="7">
    <source>
        <dbReference type="SAM" id="Phobius"/>
    </source>
</evidence>
<feature type="transmembrane region" description="Helical" evidence="7">
    <location>
        <begin position="170"/>
        <end position="187"/>
    </location>
</feature>
<evidence type="ECO:0000256" key="6">
    <source>
        <dbReference type="ARBA" id="ARBA00023136"/>
    </source>
</evidence>
<dbReference type="PROSITE" id="PS50850">
    <property type="entry name" value="MFS"/>
    <property type="match status" value="1"/>
</dbReference>
<dbReference type="GeneID" id="90994586"/>
<keyword evidence="10" id="KW-1185">Reference proteome</keyword>
<evidence type="ECO:0000259" key="8">
    <source>
        <dbReference type="PROSITE" id="PS50850"/>
    </source>
</evidence>
<feature type="transmembrane region" description="Helical" evidence="7">
    <location>
        <begin position="103"/>
        <end position="126"/>
    </location>
</feature>
<dbReference type="PANTHER" id="PTHR43266:SF9">
    <property type="entry name" value="PERMEASE, MAJOR FACILITATOR SUPERFAMILY-RELATED"/>
    <property type="match status" value="1"/>
</dbReference>
<proteinExistence type="predicted"/>
<organism evidence="9 10">
    <name type="scientific">Tissierella praeacuta DSM 18095</name>
    <dbReference type="NCBI Taxonomy" id="1123404"/>
    <lineage>
        <taxon>Bacteria</taxon>
        <taxon>Bacillati</taxon>
        <taxon>Bacillota</taxon>
        <taxon>Tissierellia</taxon>
        <taxon>Tissierellales</taxon>
        <taxon>Tissierellaceae</taxon>
        <taxon>Tissierella</taxon>
    </lineage>
</organism>
<reference evidence="10" key="1">
    <citation type="submission" date="2016-11" db="EMBL/GenBank/DDBJ databases">
        <authorList>
            <person name="Varghese N."/>
            <person name="Submissions S."/>
        </authorList>
    </citation>
    <scope>NUCLEOTIDE SEQUENCE [LARGE SCALE GENOMIC DNA]</scope>
    <source>
        <strain evidence="10">DSM 18095</strain>
    </source>
</reference>
<feature type="transmembrane region" description="Helical" evidence="7">
    <location>
        <begin position="289"/>
        <end position="310"/>
    </location>
</feature>
<evidence type="ECO:0000313" key="9">
    <source>
        <dbReference type="EMBL" id="SHF12694.1"/>
    </source>
</evidence>
<feature type="transmembrane region" description="Helical" evidence="7">
    <location>
        <begin position="358"/>
        <end position="380"/>
    </location>
</feature>
<evidence type="ECO:0000256" key="3">
    <source>
        <dbReference type="ARBA" id="ARBA00022475"/>
    </source>
</evidence>
<accession>A0A1M4Z3Q6</accession>
<dbReference type="GO" id="GO:0022857">
    <property type="term" value="F:transmembrane transporter activity"/>
    <property type="evidence" value="ECO:0007669"/>
    <property type="project" value="InterPro"/>
</dbReference>
<dbReference type="InterPro" id="IPR020846">
    <property type="entry name" value="MFS_dom"/>
</dbReference>
<feature type="transmembrane region" description="Helical" evidence="7">
    <location>
        <begin position="222"/>
        <end position="248"/>
    </location>
</feature>
<evidence type="ECO:0000256" key="1">
    <source>
        <dbReference type="ARBA" id="ARBA00004651"/>
    </source>
</evidence>
<feature type="transmembrane region" description="Helical" evidence="7">
    <location>
        <begin position="386"/>
        <end position="405"/>
    </location>
</feature>
<sequence>MKDKRQRLNFVLFSFGKFVSIFGASIYSFAIGLHVLKITGSGLNFALSIIVSIIPMIIINPFAGVIADKFNKKKIVVAMDIVNGVFLILLYIISSIYGLKTQMIYISTFITAIFTTIFSISMEAAIPNIVSENMLININSISKIIDSASSILGPMIGGIVFAFIDIRFFILFNGISYVLSGISEMFIDFKYNYAGSKEEENSSGFVEDMKDGLEYVMKRKDIIGIFSIFITLNFFIGLSVTIPLPYIINNLLALNSKRLGIIQSAFPIGMIIGALLIKKIMKTTSYKKILIFSSLVLGICTNLLGVPILFKNLLFTNTIYTLYYYGIMIVFGVAISFIDIPIMYILQKLIPDEYRGRVLSIVMSVAKIILPVGLILSGFLLNIMPAYFITTLGGILLFLINLLILSKKRKLLVDTSQGSQN</sequence>
<gene>
    <name evidence="9" type="ORF">SAMN02745784_02900</name>
</gene>